<feature type="compositionally biased region" description="Polar residues" evidence="1">
    <location>
        <begin position="428"/>
        <end position="440"/>
    </location>
</feature>
<keyword evidence="2" id="KW-1133">Transmembrane helix</keyword>
<feature type="compositionally biased region" description="Basic and acidic residues" evidence="1">
    <location>
        <begin position="170"/>
        <end position="212"/>
    </location>
</feature>
<reference evidence="5 6" key="1">
    <citation type="journal article" date="2018" name="Genome Announc.">
        <title>Draft Genome Sequence of Lactococcus sp. Strain NtB2 (JCM 32569), Isolated from the Gut of the Higher Termite Nasutitermes takasagoensis.</title>
        <authorList>
            <person name="Noda S."/>
            <person name="Aihara C."/>
            <person name="Yuki M."/>
            <person name="Ohkuma M."/>
        </authorList>
    </citation>
    <scope>NUCLEOTIDE SEQUENCE [LARGE SCALE GENOMIC DNA]</scope>
    <source>
        <strain evidence="5 6">NtB2</strain>
    </source>
</reference>
<dbReference type="EMBL" id="BFFO01000007">
    <property type="protein sequence ID" value="GBG97136.1"/>
    <property type="molecule type" value="Genomic_DNA"/>
</dbReference>
<feature type="compositionally biased region" description="Basic residues" evidence="1">
    <location>
        <begin position="1"/>
        <end position="14"/>
    </location>
</feature>
<evidence type="ECO:0000259" key="3">
    <source>
        <dbReference type="Pfam" id="PF18041"/>
    </source>
</evidence>
<accession>A0A2R5HH01</accession>
<evidence type="ECO:0000313" key="6">
    <source>
        <dbReference type="Proteomes" id="UP000245021"/>
    </source>
</evidence>
<evidence type="ECO:0000259" key="4">
    <source>
        <dbReference type="Pfam" id="PF18708"/>
    </source>
</evidence>
<feature type="domain" description="MapZ extracellular C-terminal" evidence="4">
    <location>
        <begin position="457"/>
        <end position="530"/>
    </location>
</feature>
<dbReference type="Pfam" id="PF18708">
    <property type="entry name" value="MapZ_C2"/>
    <property type="match status" value="1"/>
</dbReference>
<feature type="region of interest" description="Disordered" evidence="1">
    <location>
        <begin position="395"/>
        <end position="441"/>
    </location>
</feature>
<keyword evidence="6" id="KW-1185">Reference proteome</keyword>
<feature type="domain" description="MapZ extracellular" evidence="3">
    <location>
        <begin position="251"/>
        <end position="368"/>
    </location>
</feature>
<comment type="caution">
    <text evidence="5">The sequence shown here is derived from an EMBL/GenBank/DDBJ whole genome shotgun (WGS) entry which is preliminary data.</text>
</comment>
<feature type="transmembrane region" description="Helical" evidence="2">
    <location>
        <begin position="218"/>
        <end position="237"/>
    </location>
</feature>
<dbReference type="OrthoDB" id="2199073at2"/>
<feature type="compositionally biased region" description="Basic and acidic residues" evidence="1">
    <location>
        <begin position="113"/>
        <end position="153"/>
    </location>
</feature>
<sequence>MSKKKNKNHNTNKKKQAEKVLKMEDASNLTVGEVLEKTEAINQENAGNANPLDKYIQSHRKEIEEAKNRDLDSFISGEREKVEAKKAGNKEAVKKAAAILGLAGVEAGAEAVKATEEAKKEELQPESKETKTDSADAKSAELDKVEVEDKGTEKAVAGAVAGAVAMDEVKVSADAEKPKETVSKDEAPAEAEESSKDSAESEAPSKEAESQGKKSKKAPIIIAAAAVLVLGAGAFGISQSNLVKGNKPVSTTSTSNKSMSDFFNHYKAFFSDDKQTMLLNSKFDKLPDLEKEISALKDSDQPNAKAEYKNLKEQIDAIKEVNALFDKPALVDGKLDSTAKVKDGVSIPEMHNTSNVVLNKLLSQVIEQAKSQQAQAKTAASQAAEAKASSEAAAAAAQATASQQEAEQAESSTTTSQSDQSSSQTSEVTASAGSTAQNPTGVAVDNASARVQPQAGVDTSDPAFNWAPGVLENILNICRQRGYFTGDNYILQPVAIHTTKAGVVSGYYNLYKADGSYLVSINCKTGYWFGTSKGLPLDY</sequence>
<dbReference type="InterPro" id="IPR040532">
    <property type="entry name" value="MapZ_C2"/>
</dbReference>
<dbReference type="RefSeq" id="WP_125194979.1">
    <property type="nucleotide sequence ID" value="NZ_BFFO01000007.1"/>
</dbReference>
<dbReference type="Proteomes" id="UP000245021">
    <property type="component" value="Unassembled WGS sequence"/>
</dbReference>
<feature type="compositionally biased region" description="Low complexity" evidence="1">
    <location>
        <begin position="395"/>
        <end position="427"/>
    </location>
</feature>
<organism evidence="5 6">
    <name type="scientific">Lactococcus termiticola</name>
    <dbReference type="NCBI Taxonomy" id="2169526"/>
    <lineage>
        <taxon>Bacteria</taxon>
        <taxon>Bacillati</taxon>
        <taxon>Bacillota</taxon>
        <taxon>Bacilli</taxon>
        <taxon>Lactobacillales</taxon>
        <taxon>Streptococcaceae</taxon>
        <taxon>Lactococcus</taxon>
    </lineage>
</organism>
<feature type="region of interest" description="Disordered" evidence="1">
    <location>
        <begin position="112"/>
        <end position="153"/>
    </location>
</feature>
<keyword evidence="2" id="KW-0812">Transmembrane</keyword>
<gene>
    <name evidence="5" type="ORF">NtB2_01273</name>
</gene>
<dbReference type="Pfam" id="PF18041">
    <property type="entry name" value="MapZ_EC1"/>
    <property type="match status" value="1"/>
</dbReference>
<proteinExistence type="predicted"/>
<dbReference type="InterPro" id="IPR041295">
    <property type="entry name" value="MapZ_EC1"/>
</dbReference>
<feature type="region of interest" description="Disordered" evidence="1">
    <location>
        <begin position="170"/>
        <end position="215"/>
    </location>
</feature>
<feature type="region of interest" description="Disordered" evidence="1">
    <location>
        <begin position="1"/>
        <end position="24"/>
    </location>
</feature>
<evidence type="ECO:0008006" key="7">
    <source>
        <dbReference type="Google" id="ProtNLM"/>
    </source>
</evidence>
<dbReference type="AlphaFoldDB" id="A0A2R5HH01"/>
<evidence type="ECO:0000256" key="2">
    <source>
        <dbReference type="SAM" id="Phobius"/>
    </source>
</evidence>
<evidence type="ECO:0000313" key="5">
    <source>
        <dbReference type="EMBL" id="GBG97136.1"/>
    </source>
</evidence>
<feature type="compositionally biased region" description="Basic and acidic residues" evidence="1">
    <location>
        <begin position="15"/>
        <end position="24"/>
    </location>
</feature>
<evidence type="ECO:0000256" key="1">
    <source>
        <dbReference type="SAM" id="MobiDB-lite"/>
    </source>
</evidence>
<name>A0A2R5HH01_9LACT</name>
<protein>
    <recommendedName>
        <fullName evidence="7">Mid-cell-anchored protein Z</fullName>
    </recommendedName>
</protein>
<keyword evidence="2" id="KW-0472">Membrane</keyword>